<dbReference type="STRING" id="1802117.A3J54_00150"/>
<dbReference type="InterPro" id="IPR000551">
    <property type="entry name" value="MerR-type_HTH_dom"/>
</dbReference>
<dbReference type="InterPro" id="IPR010093">
    <property type="entry name" value="SinI_DNA-bd"/>
</dbReference>
<dbReference type="EMBL" id="MHNN01000005">
    <property type="protein sequence ID" value="OGZ46859.1"/>
    <property type="molecule type" value="Genomic_DNA"/>
</dbReference>
<comment type="caution">
    <text evidence="2">The sequence shown here is derived from an EMBL/GenBank/DDBJ whole genome shotgun (WGS) entry which is preliminary data.</text>
</comment>
<evidence type="ECO:0000259" key="1">
    <source>
        <dbReference type="PROSITE" id="PS50937"/>
    </source>
</evidence>
<name>A0A1G2G9D3_9BACT</name>
<dbReference type="AlphaFoldDB" id="A0A1G2G9D3"/>
<dbReference type="InterPro" id="IPR009061">
    <property type="entry name" value="DNA-bd_dom_put_sf"/>
</dbReference>
<reference evidence="2 3" key="1">
    <citation type="journal article" date="2016" name="Nat. Commun.">
        <title>Thousands of microbial genomes shed light on interconnected biogeochemical processes in an aquifer system.</title>
        <authorList>
            <person name="Anantharaman K."/>
            <person name="Brown C.T."/>
            <person name="Hug L.A."/>
            <person name="Sharon I."/>
            <person name="Castelle C.J."/>
            <person name="Probst A.J."/>
            <person name="Thomas B.C."/>
            <person name="Singh A."/>
            <person name="Wilkins M.J."/>
            <person name="Karaoz U."/>
            <person name="Brodie E.L."/>
            <person name="Williams K.H."/>
            <person name="Hubbard S.S."/>
            <person name="Banfield J.F."/>
        </authorList>
    </citation>
    <scope>NUCLEOTIDE SEQUENCE [LARGE SCALE GENOMIC DNA]</scope>
</reference>
<dbReference type="GO" id="GO:0006355">
    <property type="term" value="P:regulation of DNA-templated transcription"/>
    <property type="evidence" value="ECO:0007669"/>
    <property type="project" value="InterPro"/>
</dbReference>
<dbReference type="PROSITE" id="PS50937">
    <property type="entry name" value="HTH_MERR_2"/>
    <property type="match status" value="1"/>
</dbReference>
<proteinExistence type="predicted"/>
<accession>A0A1G2G9D3</accession>
<protein>
    <recommendedName>
        <fullName evidence="1">HTH merR-type domain-containing protein</fullName>
    </recommendedName>
</protein>
<sequence>MERKYFTIKEAANYLGVSSLTLRNWDKQNKLTAYRNPINNYRMYRLDQLELFLRSIEFPQKKHHTQEYNTSTKIHIRTDED</sequence>
<dbReference type="Pfam" id="PF00376">
    <property type="entry name" value="MerR"/>
    <property type="match status" value="1"/>
</dbReference>
<gene>
    <name evidence="2" type="ORF">A3J54_00150</name>
</gene>
<feature type="domain" description="HTH merR-type" evidence="1">
    <location>
        <begin position="5"/>
        <end position="54"/>
    </location>
</feature>
<dbReference type="NCBIfam" id="TIGR01764">
    <property type="entry name" value="excise"/>
    <property type="match status" value="1"/>
</dbReference>
<evidence type="ECO:0000313" key="2">
    <source>
        <dbReference type="EMBL" id="OGZ46859.1"/>
    </source>
</evidence>
<dbReference type="Proteomes" id="UP000176576">
    <property type="component" value="Unassembled WGS sequence"/>
</dbReference>
<organism evidence="2 3">
    <name type="scientific">Candidatus Ryanbacteria bacterium RIFCSPHIGHO2_02_FULL_45_13b</name>
    <dbReference type="NCBI Taxonomy" id="1802117"/>
    <lineage>
        <taxon>Bacteria</taxon>
        <taxon>Candidatus Ryaniibacteriota</taxon>
    </lineage>
</organism>
<dbReference type="Gene3D" id="1.10.1660.10">
    <property type="match status" value="1"/>
</dbReference>
<evidence type="ECO:0000313" key="3">
    <source>
        <dbReference type="Proteomes" id="UP000176576"/>
    </source>
</evidence>
<dbReference type="GO" id="GO:0003677">
    <property type="term" value="F:DNA binding"/>
    <property type="evidence" value="ECO:0007669"/>
    <property type="project" value="InterPro"/>
</dbReference>
<dbReference type="SUPFAM" id="SSF46955">
    <property type="entry name" value="Putative DNA-binding domain"/>
    <property type="match status" value="1"/>
</dbReference>